<dbReference type="Gene3D" id="2.40.160.90">
    <property type="match status" value="1"/>
</dbReference>
<dbReference type="PROSITE" id="PS51257">
    <property type="entry name" value="PROKAR_LIPOPROTEIN"/>
    <property type="match status" value="1"/>
</dbReference>
<evidence type="ECO:0000313" key="1">
    <source>
        <dbReference type="EMBL" id="SMY07980.1"/>
    </source>
</evidence>
<accession>A0A238LGF9</accession>
<dbReference type="SUPFAM" id="SSF56925">
    <property type="entry name" value="OMPA-like"/>
    <property type="match status" value="1"/>
</dbReference>
<organism evidence="1 2">
    <name type="scientific">Flavimaricola marinus</name>
    <dbReference type="NCBI Taxonomy" id="1819565"/>
    <lineage>
        <taxon>Bacteria</taxon>
        <taxon>Pseudomonadati</taxon>
        <taxon>Pseudomonadota</taxon>
        <taxon>Alphaproteobacteria</taxon>
        <taxon>Rhodobacterales</taxon>
        <taxon>Paracoccaceae</taxon>
        <taxon>Flavimaricola</taxon>
    </lineage>
</organism>
<dbReference type="EMBL" id="FXZK01000003">
    <property type="protein sequence ID" value="SMY07980.1"/>
    <property type="molecule type" value="Genomic_DNA"/>
</dbReference>
<gene>
    <name evidence="1" type="ORF">LOM8899_02126</name>
</gene>
<evidence type="ECO:0008006" key="3">
    <source>
        <dbReference type="Google" id="ProtNLM"/>
    </source>
</evidence>
<evidence type="ECO:0000313" key="2">
    <source>
        <dbReference type="Proteomes" id="UP000201613"/>
    </source>
</evidence>
<proteinExistence type="predicted"/>
<dbReference type="InterPro" id="IPR011250">
    <property type="entry name" value="OMP/PagP_B-barrel"/>
</dbReference>
<keyword evidence="2" id="KW-1185">Reference proteome</keyword>
<name>A0A238LGF9_9RHOB</name>
<dbReference type="RefSeq" id="WP_133065010.1">
    <property type="nucleotide sequence ID" value="NZ_FXZK01000003.1"/>
</dbReference>
<sequence length="199" mass="20698">MRQYFGLAIVMAVLSGCGVESIDASLDPAVNDAVTYQQLSAINDELRRDSARQMAEEGVTHQLPATGSVTYVGTASFSLDASPAILALAELQADFGSDAISGRLFDFRAGSGTVFDGTLAMTNGTIDPSDSSVIVDISGNLTSGSAAMATVDVTGSFDGQFIGDDHGYLRGYTTAEWVTNAGTATEQTQTMQGELTATR</sequence>
<reference evidence="1 2" key="1">
    <citation type="submission" date="2017-05" db="EMBL/GenBank/DDBJ databases">
        <authorList>
            <person name="Song R."/>
            <person name="Chenine A.L."/>
            <person name="Ruprecht R.M."/>
        </authorList>
    </citation>
    <scope>NUCLEOTIDE SEQUENCE [LARGE SCALE GENOMIC DNA]</scope>
    <source>
        <strain evidence="1 2">CECT 8899</strain>
    </source>
</reference>
<protein>
    <recommendedName>
        <fullName evidence="3">Transferrin-binding protein B C-lobe/N-lobe beta barrel domain-containing protein</fullName>
    </recommendedName>
</protein>
<dbReference type="Proteomes" id="UP000201613">
    <property type="component" value="Unassembled WGS sequence"/>
</dbReference>
<dbReference type="AlphaFoldDB" id="A0A238LGF9"/>